<keyword evidence="1" id="KW-0812">Transmembrane</keyword>
<feature type="transmembrane region" description="Helical" evidence="1">
    <location>
        <begin position="6"/>
        <end position="25"/>
    </location>
</feature>
<evidence type="ECO:0000313" key="3">
    <source>
        <dbReference type="Proteomes" id="UP000712600"/>
    </source>
</evidence>
<name>A0A8S9R1R8_BRACR</name>
<sequence length="287" mass="32718">MFHLRLAFASVVVSAIVVVVTILHHRRRRRCHRRRLRFVTASRRPSVSFLSISASLHLQGFRNMVEVLCVCGEWSSKETFKWEFVVDKNITSSFINFEEDLQYEDLLKIVSEDFLIQAEDITLSYEISLEFKSTVEDVPPISIGNTRQLRSFIGKIRVFEGMCRLCIKVLPDLASSNKQIIDTCASPVPLNYIPNFCSNVQREQHTLHDSTSSNKQTRDTRASPVLLNSIPNFGSTLQREQHTLPCQGVSAVRLNPIPDFSPVHIGHSPTTRRDGTIKVNSYFKRKG</sequence>
<proteinExistence type="predicted"/>
<comment type="caution">
    <text evidence="2">The sequence shown here is derived from an EMBL/GenBank/DDBJ whole genome shotgun (WGS) entry which is preliminary data.</text>
</comment>
<gene>
    <name evidence="2" type="ORF">F2Q69_00016836</name>
</gene>
<dbReference type="AlphaFoldDB" id="A0A8S9R1R8"/>
<accession>A0A8S9R1R8</accession>
<dbReference type="Proteomes" id="UP000712600">
    <property type="component" value="Unassembled WGS sequence"/>
</dbReference>
<organism evidence="2 3">
    <name type="scientific">Brassica cretica</name>
    <name type="common">Mustard</name>
    <dbReference type="NCBI Taxonomy" id="69181"/>
    <lineage>
        <taxon>Eukaryota</taxon>
        <taxon>Viridiplantae</taxon>
        <taxon>Streptophyta</taxon>
        <taxon>Embryophyta</taxon>
        <taxon>Tracheophyta</taxon>
        <taxon>Spermatophyta</taxon>
        <taxon>Magnoliopsida</taxon>
        <taxon>eudicotyledons</taxon>
        <taxon>Gunneridae</taxon>
        <taxon>Pentapetalae</taxon>
        <taxon>rosids</taxon>
        <taxon>malvids</taxon>
        <taxon>Brassicales</taxon>
        <taxon>Brassicaceae</taxon>
        <taxon>Brassiceae</taxon>
        <taxon>Brassica</taxon>
    </lineage>
</organism>
<evidence type="ECO:0000313" key="2">
    <source>
        <dbReference type="EMBL" id="KAF3558703.1"/>
    </source>
</evidence>
<keyword evidence="1" id="KW-1133">Transmembrane helix</keyword>
<keyword evidence="1" id="KW-0472">Membrane</keyword>
<dbReference type="EMBL" id="QGKX02000996">
    <property type="protein sequence ID" value="KAF3558703.1"/>
    <property type="molecule type" value="Genomic_DNA"/>
</dbReference>
<evidence type="ECO:0000256" key="1">
    <source>
        <dbReference type="SAM" id="Phobius"/>
    </source>
</evidence>
<protein>
    <submittedName>
        <fullName evidence="2">Uncharacterized protein</fullName>
    </submittedName>
</protein>
<reference evidence="2" key="1">
    <citation type="submission" date="2019-12" db="EMBL/GenBank/DDBJ databases">
        <title>Genome sequencing and annotation of Brassica cretica.</title>
        <authorList>
            <person name="Studholme D.J."/>
            <person name="Sarris P."/>
        </authorList>
    </citation>
    <scope>NUCLEOTIDE SEQUENCE</scope>
    <source>
        <strain evidence="2">PFS-109/04</strain>
        <tissue evidence="2">Leaf</tissue>
    </source>
</reference>